<comment type="function">
    <text evidence="9">Catalyzes the ATP-dependent phosphorylation of 3-oxo-tetronate to 3-oxo-tetronate 4-phosphate.</text>
</comment>
<dbReference type="InterPro" id="IPR010737">
    <property type="entry name" value="4-carb_acid_sugar_kinase_N"/>
</dbReference>
<evidence type="ECO:0000256" key="2">
    <source>
        <dbReference type="ARBA" id="ARBA00022679"/>
    </source>
</evidence>
<evidence type="ECO:0000256" key="12">
    <source>
        <dbReference type="ARBA" id="ARBA00041377"/>
    </source>
</evidence>
<dbReference type="SUPFAM" id="SSF142764">
    <property type="entry name" value="YgbK-like"/>
    <property type="match status" value="1"/>
</dbReference>
<keyword evidence="3" id="KW-0547">Nucleotide-binding</keyword>
<organism evidence="15 16">
    <name type="scientific">Roseibium porphyridii</name>
    <dbReference type="NCBI Taxonomy" id="2866279"/>
    <lineage>
        <taxon>Bacteria</taxon>
        <taxon>Pseudomonadati</taxon>
        <taxon>Pseudomonadota</taxon>
        <taxon>Alphaproteobacteria</taxon>
        <taxon>Hyphomicrobiales</taxon>
        <taxon>Stappiaceae</taxon>
        <taxon>Roseibium</taxon>
    </lineage>
</organism>
<evidence type="ECO:0000259" key="13">
    <source>
        <dbReference type="Pfam" id="PF07005"/>
    </source>
</evidence>
<dbReference type="Gene3D" id="3.40.50.10840">
    <property type="entry name" value="Putative sugar-binding, N-terminal domain"/>
    <property type="match status" value="1"/>
</dbReference>
<dbReference type="Proteomes" id="UP001209803">
    <property type="component" value="Chromosome"/>
</dbReference>
<name>A0ABY8F6P7_9HYPH</name>
<comment type="catalytic activity">
    <reaction evidence="8">
        <text>3-dehydro-D-erythronate + ATP = 3-dehydro-4-O-phospho-D-erythronate + ADP + H(+)</text>
        <dbReference type="Rhea" id="RHEA:52556"/>
        <dbReference type="ChEBI" id="CHEBI:15378"/>
        <dbReference type="ChEBI" id="CHEBI:30616"/>
        <dbReference type="ChEBI" id="CHEBI:57958"/>
        <dbReference type="ChEBI" id="CHEBI:136593"/>
        <dbReference type="ChEBI" id="CHEBI:456216"/>
        <dbReference type="EC" id="2.7.1.217"/>
    </reaction>
</comment>
<comment type="catalytic activity">
    <reaction evidence="7">
        <text>3-dehydro-L-erythronate + ATP = 3-dehydro-4-O-phospho-L-erythronate + ADP + H(+)</text>
        <dbReference type="Rhea" id="RHEA:52552"/>
        <dbReference type="ChEBI" id="CHEBI:15378"/>
        <dbReference type="ChEBI" id="CHEBI:30616"/>
        <dbReference type="ChEBI" id="CHEBI:136592"/>
        <dbReference type="ChEBI" id="CHEBI:136670"/>
        <dbReference type="ChEBI" id="CHEBI:456216"/>
        <dbReference type="EC" id="2.7.1.217"/>
    </reaction>
</comment>
<sequence length="428" mass="45173">MLIGVIADDFTGASDIANTLSKGVAPEGGLLTAQYCGVPATSANSDIQAGVIALKSRTSPVNDAISESLAALDWLLSQGCSQIIFKYCSTFDSTPTGNIGPVAEALAIAMDENNVLVCPAFPGAGRTVYQGHLFVHDRLLNESGMQHHPLTPMTDPDIRRWLQKQTAWRVSHLPVGELHEGRFAPRSISSDTQTTEKTFLVADAISDNDLIALGAAFQGARLLTGGSGIAMGLPRNFFKKGLPQPTKSTVLSNMGDGAILAGSCSGATRQQIEAHAENHPVLDIDVPSVLSGSLDSAALVEFFTKHRQDAPLVYSSSAPEIVAQIQEDYGVARVAEALEQLFAETATKLIDLGFTRIVVAGGETSGSVAKALCHHSSVEAMHIGIEIDPGVPILHLDTSKPICLALKSGNFGARNFFKKALDMMKGTA</sequence>
<evidence type="ECO:0000256" key="7">
    <source>
        <dbReference type="ARBA" id="ARBA00035898"/>
    </source>
</evidence>
<dbReference type="InterPro" id="IPR037051">
    <property type="entry name" value="4-carb_acid_sugar_kinase_N_sf"/>
</dbReference>
<dbReference type="InterPro" id="IPR050007">
    <property type="entry name" value="OtnK"/>
</dbReference>
<evidence type="ECO:0000256" key="8">
    <source>
        <dbReference type="ARBA" id="ARBA00036346"/>
    </source>
</evidence>
<evidence type="ECO:0000256" key="4">
    <source>
        <dbReference type="ARBA" id="ARBA00022777"/>
    </source>
</evidence>
<evidence type="ECO:0000256" key="1">
    <source>
        <dbReference type="ARBA" id="ARBA00005715"/>
    </source>
</evidence>
<evidence type="ECO:0000256" key="3">
    <source>
        <dbReference type="ARBA" id="ARBA00022741"/>
    </source>
</evidence>
<reference evidence="15 16" key="1">
    <citation type="submission" date="2023-03" db="EMBL/GenBank/DDBJ databases">
        <title>Roseibium porphyridii sp. nov. and Roseibium rhodosorbium sp. nov. isolated from marine algae, Porphyridium cruentum and Rhodosorus marinus, respectively.</title>
        <authorList>
            <person name="Lee M.W."/>
            <person name="Choi B.J."/>
            <person name="Lee J.K."/>
            <person name="Choi D.G."/>
            <person name="Baek J.H."/>
            <person name="Bayburt H."/>
            <person name="Kim J.M."/>
            <person name="Han D.M."/>
            <person name="Kim K.H."/>
            <person name="Jeon C.O."/>
        </authorList>
    </citation>
    <scope>NUCLEOTIDE SEQUENCE [LARGE SCALE GENOMIC DNA]</scope>
    <source>
        <strain evidence="15 16">KMA01</strain>
    </source>
</reference>
<gene>
    <name evidence="15" type="ORF">K1718_07295</name>
</gene>
<dbReference type="Pfam" id="PF07005">
    <property type="entry name" value="SBD_N"/>
    <property type="match status" value="1"/>
</dbReference>
<dbReference type="EC" id="2.7.1.217" evidence="10"/>
<proteinExistence type="inferred from homology"/>
<protein>
    <recommendedName>
        <fullName evidence="11">3-oxo-tetronate kinase</fullName>
        <ecNumber evidence="10">2.7.1.217</ecNumber>
    </recommendedName>
    <alternativeName>
        <fullName evidence="12">3-dehydrotetronate 4-kinase</fullName>
    </alternativeName>
</protein>
<keyword evidence="16" id="KW-1185">Reference proteome</keyword>
<evidence type="ECO:0000256" key="5">
    <source>
        <dbReference type="ARBA" id="ARBA00022840"/>
    </source>
</evidence>
<feature type="domain" description="Four-carbon acid sugar kinase nucleotide binding" evidence="14">
    <location>
        <begin position="258"/>
        <end position="417"/>
    </location>
</feature>
<accession>A0ABY8F6P7</accession>
<feature type="domain" description="Four-carbon acid sugar kinase N-terminal" evidence="13">
    <location>
        <begin position="3"/>
        <end position="233"/>
    </location>
</feature>
<evidence type="ECO:0000256" key="11">
    <source>
        <dbReference type="ARBA" id="ARBA00039461"/>
    </source>
</evidence>
<keyword evidence="2" id="KW-0808">Transferase</keyword>
<evidence type="ECO:0000256" key="10">
    <source>
        <dbReference type="ARBA" id="ARBA00039095"/>
    </source>
</evidence>
<evidence type="ECO:0000256" key="9">
    <source>
        <dbReference type="ARBA" id="ARBA00037335"/>
    </source>
</evidence>
<comment type="similarity">
    <text evidence="1">Belongs to the four-carbon acid sugar kinase family.</text>
</comment>
<keyword evidence="6" id="KW-0119">Carbohydrate metabolism</keyword>
<evidence type="ECO:0000256" key="6">
    <source>
        <dbReference type="ARBA" id="ARBA00023277"/>
    </source>
</evidence>
<dbReference type="NCBIfam" id="NF043035">
    <property type="entry name" value="OxoTetrKin"/>
    <property type="match status" value="1"/>
</dbReference>
<keyword evidence="4 15" id="KW-0418">Kinase</keyword>
<dbReference type="EMBL" id="CP120863">
    <property type="protein sequence ID" value="WFE91151.1"/>
    <property type="molecule type" value="Genomic_DNA"/>
</dbReference>
<dbReference type="Gene3D" id="3.40.980.20">
    <property type="entry name" value="Four-carbon acid sugar kinase, nucleotide binding domain"/>
    <property type="match status" value="1"/>
</dbReference>
<dbReference type="GO" id="GO:0016301">
    <property type="term" value="F:kinase activity"/>
    <property type="evidence" value="ECO:0007669"/>
    <property type="project" value="UniProtKB-KW"/>
</dbReference>
<evidence type="ECO:0000259" key="14">
    <source>
        <dbReference type="Pfam" id="PF17042"/>
    </source>
</evidence>
<dbReference type="InterPro" id="IPR031475">
    <property type="entry name" value="NBD_C"/>
</dbReference>
<evidence type="ECO:0000313" key="15">
    <source>
        <dbReference type="EMBL" id="WFE91151.1"/>
    </source>
</evidence>
<dbReference type="RefSeq" id="WP_265683385.1">
    <property type="nucleotide sequence ID" value="NZ_CP120863.1"/>
</dbReference>
<dbReference type="Pfam" id="PF17042">
    <property type="entry name" value="NBD_C"/>
    <property type="match status" value="1"/>
</dbReference>
<keyword evidence="5" id="KW-0067">ATP-binding</keyword>
<evidence type="ECO:0000313" key="16">
    <source>
        <dbReference type="Proteomes" id="UP001209803"/>
    </source>
</evidence>
<dbReference type="InterPro" id="IPR042213">
    <property type="entry name" value="NBD_C_sf"/>
</dbReference>